<feature type="transmembrane region" description="Helical" evidence="1">
    <location>
        <begin position="7"/>
        <end position="23"/>
    </location>
</feature>
<dbReference type="SUPFAM" id="SSF52266">
    <property type="entry name" value="SGNH hydrolase"/>
    <property type="match status" value="1"/>
</dbReference>
<keyword evidence="1" id="KW-0472">Membrane</keyword>
<dbReference type="EMBL" id="LQBL01000031">
    <property type="protein sequence ID" value="KUG51990.1"/>
    <property type="molecule type" value="Genomic_DNA"/>
</dbReference>
<dbReference type="InterPro" id="IPR050879">
    <property type="entry name" value="Acyltransferase_3"/>
</dbReference>
<dbReference type="STRING" id="767452.AVL62_08665"/>
<evidence type="ECO:0000256" key="1">
    <source>
        <dbReference type="SAM" id="Phobius"/>
    </source>
</evidence>
<dbReference type="PANTHER" id="PTHR23028:SF53">
    <property type="entry name" value="ACYL_TRANSF_3 DOMAIN-CONTAINING PROTEIN"/>
    <property type="match status" value="1"/>
</dbReference>
<feature type="transmembrane region" description="Helical" evidence="1">
    <location>
        <begin position="364"/>
        <end position="389"/>
    </location>
</feature>
<dbReference type="PANTHER" id="PTHR23028">
    <property type="entry name" value="ACETYLTRANSFERASE"/>
    <property type="match status" value="1"/>
</dbReference>
<feature type="transmembrane region" description="Helical" evidence="1">
    <location>
        <begin position="29"/>
        <end position="50"/>
    </location>
</feature>
<dbReference type="GO" id="GO:0016747">
    <property type="term" value="F:acyltransferase activity, transferring groups other than amino-acyl groups"/>
    <property type="evidence" value="ECO:0007669"/>
    <property type="project" value="InterPro"/>
</dbReference>
<sequence>MRADIQTLRAVAVVLVLLWHAGLPGLTGGYVGVDVFLVVSGFLMTRILLVEIREQGRLDLPRFWLRRARRLLPAAAVAVLGVALITVALLPSTRWRDIAGDIGASAVYLVNWRLADRSVDYLVADAAPSPLQHFWSLGVEEQFYLVWPVVLALVVAAPVRRGRGSAAGRVALVAGLAGALSLAWSAWLSQADPGRAYFVTTTRVWELALGAVLGALWPWWAARHPGPRTATALVLLGLGAVLGSAVVLDATTAFPGTAALAPTLGTVAVLLGGPFVRAGGVVHHCLGLRPAQWLGDVSYSLYLWHWPLLVAATAVVGADTLPWGVGLLVLTLTLPVAWLSYRYVETPFRGRIPRAPVRATARALLRSVSGYALACAAGVVAVLVATVTLTPGGALSTVPAQAQQLQPAPASAREDVYAPFYDGCAALDGADLATVCVDGDVDSDTRVVLVGDSHAVMWMPALAAAGARHGWRVELVARTSCPAADVVPMAGRDPREDCPTWLSEVTETVVADPPAAVLTAQVPIPRLWVDGEVIRSEDGHAHMADGLARAWERLGAAGAPVLTMAPTPRFEQDPPECVARHLEEVSACGEPLEQALAPVSPPVRLALEQTPQVGLVDLNDELCPDGWCPAVDGSTLVWADGNHLSRTRSQELADPLAAALAGVLTPAG</sequence>
<reference evidence="4 5" key="1">
    <citation type="submission" date="2015-12" db="EMBL/GenBank/DDBJ databases">
        <title>Serinicoccus chungangenesis strain CD08_5 genome sequencing and assembly.</title>
        <authorList>
            <person name="Chander A.M."/>
            <person name="Kaur G."/>
            <person name="Nair G.R."/>
            <person name="Dhawan D.K."/>
            <person name="Kochhar R.K."/>
            <person name="Mayilraj S."/>
            <person name="Bhadada S.K."/>
        </authorList>
    </citation>
    <scope>NUCLEOTIDE SEQUENCE [LARGE SCALE GENOMIC DNA]</scope>
    <source>
        <strain evidence="4 5">CD08_5</strain>
    </source>
</reference>
<accession>A0A0W8I2L7</accession>
<name>A0A0W8I2L7_9MICO</name>
<evidence type="ECO:0000259" key="2">
    <source>
        <dbReference type="Pfam" id="PF01757"/>
    </source>
</evidence>
<dbReference type="Pfam" id="PF01757">
    <property type="entry name" value="Acyl_transf_3"/>
    <property type="match status" value="1"/>
</dbReference>
<dbReference type="GO" id="GO:0016020">
    <property type="term" value="C:membrane"/>
    <property type="evidence" value="ECO:0007669"/>
    <property type="project" value="TreeGrafter"/>
</dbReference>
<dbReference type="Pfam" id="PF19040">
    <property type="entry name" value="SGNH"/>
    <property type="match status" value="1"/>
</dbReference>
<evidence type="ECO:0008006" key="6">
    <source>
        <dbReference type="Google" id="ProtNLM"/>
    </source>
</evidence>
<feature type="transmembrane region" description="Helical" evidence="1">
    <location>
        <begin position="297"/>
        <end position="317"/>
    </location>
</feature>
<feature type="transmembrane region" description="Helical" evidence="1">
    <location>
        <begin position="166"/>
        <end position="184"/>
    </location>
</feature>
<gene>
    <name evidence="4" type="ORF">AVL62_08665</name>
</gene>
<feature type="transmembrane region" description="Helical" evidence="1">
    <location>
        <begin position="71"/>
        <end position="90"/>
    </location>
</feature>
<protein>
    <recommendedName>
        <fullName evidence="6">Acyltransferase</fullName>
    </recommendedName>
</protein>
<keyword evidence="1" id="KW-0812">Transmembrane</keyword>
<dbReference type="Proteomes" id="UP000054837">
    <property type="component" value="Unassembled WGS sequence"/>
</dbReference>
<evidence type="ECO:0000313" key="4">
    <source>
        <dbReference type="EMBL" id="KUG51990.1"/>
    </source>
</evidence>
<feature type="transmembrane region" description="Helical" evidence="1">
    <location>
        <begin position="254"/>
        <end position="276"/>
    </location>
</feature>
<dbReference type="InterPro" id="IPR002656">
    <property type="entry name" value="Acyl_transf_3_dom"/>
</dbReference>
<dbReference type="OrthoDB" id="3404679at2"/>
<feature type="transmembrane region" description="Helical" evidence="1">
    <location>
        <begin position="142"/>
        <end position="159"/>
    </location>
</feature>
<comment type="caution">
    <text evidence="4">The sequence shown here is derived from an EMBL/GenBank/DDBJ whole genome shotgun (WGS) entry which is preliminary data.</text>
</comment>
<keyword evidence="5" id="KW-1185">Reference proteome</keyword>
<evidence type="ECO:0000259" key="3">
    <source>
        <dbReference type="Pfam" id="PF19040"/>
    </source>
</evidence>
<feature type="domain" description="Acyltransferase 3" evidence="2">
    <location>
        <begin position="4"/>
        <end position="341"/>
    </location>
</feature>
<proteinExistence type="predicted"/>
<feature type="transmembrane region" description="Helical" evidence="1">
    <location>
        <begin position="323"/>
        <end position="344"/>
    </location>
</feature>
<feature type="transmembrane region" description="Helical" evidence="1">
    <location>
        <begin position="204"/>
        <end position="222"/>
    </location>
</feature>
<feature type="transmembrane region" description="Helical" evidence="1">
    <location>
        <begin position="229"/>
        <end position="248"/>
    </location>
</feature>
<keyword evidence="1" id="KW-1133">Transmembrane helix</keyword>
<dbReference type="RefSeq" id="WP_058892285.1">
    <property type="nucleotide sequence ID" value="NZ_LQBL01000031.1"/>
</dbReference>
<evidence type="ECO:0000313" key="5">
    <source>
        <dbReference type="Proteomes" id="UP000054837"/>
    </source>
</evidence>
<dbReference type="InterPro" id="IPR043968">
    <property type="entry name" value="SGNH"/>
</dbReference>
<organism evidence="4 5">
    <name type="scientific">Serinicoccus chungangensis</name>
    <dbReference type="NCBI Taxonomy" id="767452"/>
    <lineage>
        <taxon>Bacteria</taxon>
        <taxon>Bacillati</taxon>
        <taxon>Actinomycetota</taxon>
        <taxon>Actinomycetes</taxon>
        <taxon>Micrococcales</taxon>
        <taxon>Ornithinimicrobiaceae</taxon>
        <taxon>Serinicoccus</taxon>
    </lineage>
</organism>
<dbReference type="AlphaFoldDB" id="A0A0W8I2L7"/>
<dbReference type="GO" id="GO:0009103">
    <property type="term" value="P:lipopolysaccharide biosynthetic process"/>
    <property type="evidence" value="ECO:0007669"/>
    <property type="project" value="TreeGrafter"/>
</dbReference>
<feature type="domain" description="SGNH" evidence="3">
    <location>
        <begin position="432"/>
        <end position="656"/>
    </location>
</feature>